<dbReference type="PANTHER" id="PTHR12532">
    <property type="entry name" value="TRANSLATIONAL ACTIVATOR OF CYTOCHROME C OXIDASE 1"/>
    <property type="match status" value="1"/>
</dbReference>
<accession>A0A1G1XND7</accession>
<dbReference type="AlphaFoldDB" id="A0A1G1XND7"/>
<evidence type="ECO:0000256" key="2">
    <source>
        <dbReference type="ARBA" id="ARBA00023015"/>
    </source>
</evidence>
<evidence type="ECO:0000256" key="1">
    <source>
        <dbReference type="ARBA" id="ARBA00008724"/>
    </source>
</evidence>
<keyword evidence="4" id="KW-0238">DNA-binding</keyword>
<dbReference type="FunFam" id="1.10.10.200:FF:000002">
    <property type="entry name" value="Probable transcriptional regulatory protein CLM62_37755"/>
    <property type="match status" value="1"/>
</dbReference>
<evidence type="ECO:0000313" key="7">
    <source>
        <dbReference type="EMBL" id="OGY41482.1"/>
    </source>
</evidence>
<evidence type="ECO:0000259" key="6">
    <source>
        <dbReference type="Pfam" id="PF20772"/>
    </source>
</evidence>
<dbReference type="HAMAP" id="MF_00693">
    <property type="entry name" value="Transcrip_reg_TACO1"/>
    <property type="match status" value="1"/>
</dbReference>
<dbReference type="InterPro" id="IPR026564">
    <property type="entry name" value="Transcrip_reg_TACO1-like_dom3"/>
</dbReference>
<feature type="domain" description="TACO1/YebC-like N-terminal" evidence="6">
    <location>
        <begin position="5"/>
        <end position="76"/>
    </location>
</feature>
<protein>
    <recommendedName>
        <fullName evidence="4">Probable transcriptional regulatory protein A2Y82_00965</fullName>
    </recommendedName>
</protein>
<sequence>MSGHSKWATTKRAKFATDAKRSNLFTKLARAITVAAREKGGDVSANFSLRLAMEKAKAANMPKDNIERAIKRGTGEIKGELIEELLYEGFGPGGTALIVKCLSDNKNRTAQEIKHILTRHGGSLGSPNSVAWQFEKKGVIRIEKEKLGGKNSEDLELHIIDLGAQDITIEDDALTIYTKTEDLQKVSSNLKTLGLESDYAEIEYVAKEKISLADDLLKKNQELFEALDDAEDVDNYYTNLKE</sequence>
<dbReference type="Pfam" id="PF20772">
    <property type="entry name" value="TACO1_YebC_N"/>
    <property type="match status" value="1"/>
</dbReference>
<dbReference type="InterPro" id="IPR048300">
    <property type="entry name" value="TACO1_YebC-like_2nd/3rd_dom"/>
</dbReference>
<keyword evidence="2 4" id="KW-0805">Transcription regulation</keyword>
<dbReference type="Proteomes" id="UP000176498">
    <property type="component" value="Unassembled WGS sequence"/>
</dbReference>
<reference evidence="7 8" key="1">
    <citation type="journal article" date="2016" name="Nat. Commun.">
        <title>Thousands of microbial genomes shed light on interconnected biogeochemical processes in an aquifer system.</title>
        <authorList>
            <person name="Anantharaman K."/>
            <person name="Brown C.T."/>
            <person name="Hug L.A."/>
            <person name="Sharon I."/>
            <person name="Castelle C.J."/>
            <person name="Probst A.J."/>
            <person name="Thomas B.C."/>
            <person name="Singh A."/>
            <person name="Wilkins M.J."/>
            <person name="Karaoz U."/>
            <person name="Brodie E.L."/>
            <person name="Williams K.H."/>
            <person name="Hubbard S.S."/>
            <person name="Banfield J.F."/>
        </authorList>
    </citation>
    <scope>NUCLEOTIDE SEQUENCE [LARGE SCALE GENOMIC DNA]</scope>
</reference>
<dbReference type="InterPro" id="IPR049083">
    <property type="entry name" value="TACO1_YebC_N"/>
</dbReference>
<dbReference type="InterPro" id="IPR017856">
    <property type="entry name" value="Integrase-like_N"/>
</dbReference>
<dbReference type="EMBL" id="MHHZ01000018">
    <property type="protein sequence ID" value="OGY41482.1"/>
    <property type="molecule type" value="Genomic_DNA"/>
</dbReference>
<gene>
    <name evidence="7" type="ORF">A2Y82_00965</name>
</gene>
<dbReference type="InterPro" id="IPR002876">
    <property type="entry name" value="Transcrip_reg_TACO1-like"/>
</dbReference>
<dbReference type="Gene3D" id="3.30.70.980">
    <property type="match status" value="2"/>
</dbReference>
<comment type="subcellular location">
    <subcellularLocation>
        <location evidence="4">Cytoplasm</location>
    </subcellularLocation>
</comment>
<dbReference type="GO" id="GO:0003677">
    <property type="term" value="F:DNA binding"/>
    <property type="evidence" value="ECO:0007669"/>
    <property type="project" value="UniProtKB-UniRule"/>
</dbReference>
<comment type="similarity">
    <text evidence="1 4">Belongs to the TACO1 family.</text>
</comment>
<proteinExistence type="inferred from homology"/>
<dbReference type="SUPFAM" id="SSF75625">
    <property type="entry name" value="YebC-like"/>
    <property type="match status" value="1"/>
</dbReference>
<organism evidence="7 8">
    <name type="scientific">Candidatus Buchananbacteria bacterium RBG_13_36_9</name>
    <dbReference type="NCBI Taxonomy" id="1797530"/>
    <lineage>
        <taxon>Bacteria</taxon>
        <taxon>Candidatus Buchananiibacteriota</taxon>
    </lineage>
</organism>
<evidence type="ECO:0000259" key="5">
    <source>
        <dbReference type="Pfam" id="PF01709"/>
    </source>
</evidence>
<dbReference type="InterPro" id="IPR029072">
    <property type="entry name" value="YebC-like"/>
</dbReference>
<feature type="domain" description="TACO1/YebC-like second and third" evidence="5">
    <location>
        <begin position="83"/>
        <end position="240"/>
    </location>
</feature>
<evidence type="ECO:0000256" key="4">
    <source>
        <dbReference type="HAMAP-Rule" id="MF_00693"/>
    </source>
</evidence>
<dbReference type="NCBIfam" id="NF009044">
    <property type="entry name" value="PRK12378.1"/>
    <property type="match status" value="1"/>
</dbReference>
<keyword evidence="4" id="KW-0963">Cytoplasm</keyword>
<dbReference type="NCBIfam" id="NF001030">
    <property type="entry name" value="PRK00110.1"/>
    <property type="match status" value="1"/>
</dbReference>
<dbReference type="Gene3D" id="1.10.10.200">
    <property type="match status" value="1"/>
</dbReference>
<evidence type="ECO:0000256" key="3">
    <source>
        <dbReference type="ARBA" id="ARBA00023163"/>
    </source>
</evidence>
<name>A0A1G1XND7_9BACT</name>
<dbReference type="NCBIfam" id="TIGR01033">
    <property type="entry name" value="YebC/PmpR family DNA-binding transcriptional regulator"/>
    <property type="match status" value="1"/>
</dbReference>
<keyword evidence="3 4" id="KW-0804">Transcription</keyword>
<dbReference type="GO" id="GO:0006355">
    <property type="term" value="P:regulation of DNA-templated transcription"/>
    <property type="evidence" value="ECO:0007669"/>
    <property type="project" value="UniProtKB-UniRule"/>
</dbReference>
<dbReference type="Pfam" id="PF01709">
    <property type="entry name" value="Transcrip_reg"/>
    <property type="match status" value="1"/>
</dbReference>
<evidence type="ECO:0000313" key="8">
    <source>
        <dbReference type="Proteomes" id="UP000176498"/>
    </source>
</evidence>
<dbReference type="PANTHER" id="PTHR12532:SF0">
    <property type="entry name" value="TRANSLATIONAL ACTIVATOR OF CYTOCHROME C OXIDASE 1"/>
    <property type="match status" value="1"/>
</dbReference>
<comment type="caution">
    <text evidence="7">The sequence shown here is derived from an EMBL/GenBank/DDBJ whole genome shotgun (WGS) entry which is preliminary data.</text>
</comment>
<dbReference type="GO" id="GO:0005737">
    <property type="term" value="C:cytoplasm"/>
    <property type="evidence" value="ECO:0007669"/>
    <property type="project" value="UniProtKB-SubCell"/>
</dbReference>